<gene>
    <name evidence="2" type="ORF">HCR03_17090</name>
</gene>
<feature type="transmembrane region" description="Helical" evidence="1">
    <location>
        <begin position="101"/>
        <end position="121"/>
    </location>
</feature>
<evidence type="ECO:0000313" key="2">
    <source>
        <dbReference type="EMBL" id="QNK40355.1"/>
    </source>
</evidence>
<accession>A0A7G8T9R4</accession>
<evidence type="ECO:0008006" key="4">
    <source>
        <dbReference type="Google" id="ProtNLM"/>
    </source>
</evidence>
<keyword evidence="1" id="KW-1133">Transmembrane helix</keyword>
<proteinExistence type="predicted"/>
<organism evidence="2 3">
    <name type="scientific">Caproicibacter fermentans</name>
    <dbReference type="NCBI Taxonomy" id="2576756"/>
    <lineage>
        <taxon>Bacteria</taxon>
        <taxon>Bacillati</taxon>
        <taxon>Bacillota</taxon>
        <taxon>Clostridia</taxon>
        <taxon>Eubacteriales</taxon>
        <taxon>Acutalibacteraceae</taxon>
        <taxon>Caproicibacter</taxon>
    </lineage>
</organism>
<dbReference type="Proteomes" id="UP000515909">
    <property type="component" value="Chromosome"/>
</dbReference>
<sequence length="212" mass="23751">MILSPILRSEANRSAQGLRTGSAKRRFKSVCAAAKPCAIQFPPRRGVLAEFYYDEDPYLKDQQSAFRRMFTTKLAWTPLTILLLAASCFLLAYAISSGRVLSILTAVAAAVLLNFHYIRIFSPLIGRRIRRDVRELRPYFPDGKIKMYLDKAKEQMVAVGSVYCISFPLSDMKAVRRIPGGAAIYLNQNLILTIPSMENISEIQSLVQNAKG</sequence>
<evidence type="ECO:0000256" key="1">
    <source>
        <dbReference type="SAM" id="Phobius"/>
    </source>
</evidence>
<keyword evidence="1" id="KW-0472">Membrane</keyword>
<keyword evidence="1" id="KW-0812">Transmembrane</keyword>
<feature type="transmembrane region" description="Helical" evidence="1">
    <location>
        <begin position="74"/>
        <end position="95"/>
    </location>
</feature>
<name>A0A7G8T9R4_9FIRM</name>
<dbReference type="EMBL" id="CP060286">
    <property type="protein sequence ID" value="QNK40355.1"/>
    <property type="molecule type" value="Genomic_DNA"/>
</dbReference>
<dbReference type="AlphaFoldDB" id="A0A7G8T9R4"/>
<reference evidence="2 3" key="1">
    <citation type="submission" date="2020-08" db="EMBL/GenBank/DDBJ databases">
        <title>The isolate Caproiciproducens sp. 7D4C2 produces n-caproate at mildly acidic conditions from hexoses: genome and rBOX comparison with related strains and chain-elongating bacteria.</title>
        <authorList>
            <person name="Esquivel-Elizondo S."/>
            <person name="Bagci C."/>
            <person name="Temovska M."/>
            <person name="Jeon B.S."/>
            <person name="Bessarab I."/>
            <person name="Williams R.B.H."/>
            <person name="Huson D.H."/>
            <person name="Angenent L.T."/>
        </authorList>
    </citation>
    <scope>NUCLEOTIDE SEQUENCE [LARGE SCALE GENOMIC DNA]</scope>
    <source>
        <strain evidence="2 3">7D4C2</strain>
    </source>
</reference>
<dbReference type="RefSeq" id="WP_187035586.1">
    <property type="nucleotide sequence ID" value="NZ_CP060286.1"/>
</dbReference>
<protein>
    <recommendedName>
        <fullName evidence="4">YcxB-like protein domain-containing protein</fullName>
    </recommendedName>
</protein>
<evidence type="ECO:0000313" key="3">
    <source>
        <dbReference type="Proteomes" id="UP000515909"/>
    </source>
</evidence>
<dbReference type="KEGG" id="cfem:HCR03_17090"/>